<dbReference type="EnsemblPlants" id="Bra013963.1">
    <property type="protein sequence ID" value="Bra013963.1-P"/>
    <property type="gene ID" value="Bra013963"/>
</dbReference>
<proteinExistence type="predicted"/>
<reference evidence="2" key="3">
    <citation type="submission" date="2023-03" db="UniProtKB">
        <authorList>
            <consortium name="EnsemblPlants"/>
        </authorList>
    </citation>
    <scope>IDENTIFICATION</scope>
    <source>
        <strain evidence="2">cv. Chiifu-401-42</strain>
    </source>
</reference>
<evidence type="ECO:0000313" key="3">
    <source>
        <dbReference type="Proteomes" id="UP000011750"/>
    </source>
</evidence>
<keyword evidence="1" id="KW-0175">Coiled coil</keyword>
<dbReference type="eggNOG" id="ENOG502QR4M">
    <property type="taxonomic scope" value="Eukaryota"/>
</dbReference>
<dbReference type="AlphaFoldDB" id="M4DBV3"/>
<dbReference type="InterPro" id="IPR010604">
    <property type="entry name" value="Plant_AUG7"/>
</dbReference>
<feature type="coiled-coil region" evidence="1">
    <location>
        <begin position="24"/>
        <end position="51"/>
    </location>
</feature>
<reference evidence="2 3" key="2">
    <citation type="journal article" date="2018" name="Hortic Res">
        <title>Improved Brassica rapa reference genome by single-molecule sequencing and chromosome conformation capture technologies.</title>
        <authorList>
            <person name="Zhang L."/>
            <person name="Cai X."/>
            <person name="Wu J."/>
            <person name="Liu M."/>
            <person name="Grob S."/>
            <person name="Cheng F."/>
            <person name="Liang J."/>
            <person name="Cai C."/>
            <person name="Liu Z."/>
            <person name="Liu B."/>
            <person name="Wang F."/>
            <person name="Li S."/>
            <person name="Liu F."/>
            <person name="Li X."/>
            <person name="Cheng L."/>
            <person name="Yang W."/>
            <person name="Li M.H."/>
            <person name="Grossniklaus U."/>
            <person name="Zheng H."/>
            <person name="Wang X."/>
        </authorList>
    </citation>
    <scope>NUCLEOTIDE SEQUENCE [LARGE SCALE GENOMIC DNA]</scope>
    <source>
        <strain evidence="2 3">cv. Chiifu-401-42</strain>
    </source>
</reference>
<dbReference type="Gramene" id="Bra013963.1">
    <property type="protein sequence ID" value="Bra013963.1-P"/>
    <property type="gene ID" value="Bra013963"/>
</dbReference>
<evidence type="ECO:0000313" key="2">
    <source>
        <dbReference type="EnsemblPlants" id="Bra013963.1-P"/>
    </source>
</evidence>
<accession>M4DBV3</accession>
<organism evidence="2 3">
    <name type="scientific">Brassica campestris</name>
    <name type="common">Field mustard</name>
    <dbReference type="NCBI Taxonomy" id="3711"/>
    <lineage>
        <taxon>Eukaryota</taxon>
        <taxon>Viridiplantae</taxon>
        <taxon>Streptophyta</taxon>
        <taxon>Embryophyta</taxon>
        <taxon>Tracheophyta</taxon>
        <taxon>Spermatophyta</taxon>
        <taxon>Magnoliopsida</taxon>
        <taxon>eudicotyledons</taxon>
        <taxon>Gunneridae</taxon>
        <taxon>Pentapetalae</taxon>
        <taxon>rosids</taxon>
        <taxon>malvids</taxon>
        <taxon>Brassicales</taxon>
        <taxon>Brassicaceae</taxon>
        <taxon>Brassiceae</taxon>
        <taxon>Brassica</taxon>
    </lineage>
</organism>
<reference evidence="2 3" key="1">
    <citation type="journal article" date="2011" name="Nat. Genet.">
        <title>The genome of the mesopolyploid crop species Brassica rapa.</title>
        <authorList>
            <consortium name="Brassica rapa Genome Sequencing Project Consortium"/>
            <person name="Wang X."/>
            <person name="Wang H."/>
            <person name="Wang J."/>
            <person name="Sun R."/>
            <person name="Wu J."/>
            <person name="Liu S."/>
            <person name="Bai Y."/>
            <person name="Mun J.H."/>
            <person name="Bancroft I."/>
            <person name="Cheng F."/>
            <person name="Huang S."/>
            <person name="Li X."/>
            <person name="Hua W."/>
            <person name="Wang J."/>
            <person name="Wang X."/>
            <person name="Freeling M."/>
            <person name="Pires J.C."/>
            <person name="Paterson A.H."/>
            <person name="Chalhoub B."/>
            <person name="Wang B."/>
            <person name="Hayward A."/>
            <person name="Sharpe A.G."/>
            <person name="Park B.S."/>
            <person name="Weisshaar B."/>
            <person name="Liu B."/>
            <person name="Li B."/>
            <person name="Liu B."/>
            <person name="Tong C."/>
            <person name="Song C."/>
            <person name="Duran C."/>
            <person name="Peng C."/>
            <person name="Geng C."/>
            <person name="Koh C."/>
            <person name="Lin C."/>
            <person name="Edwards D."/>
            <person name="Mu D."/>
            <person name="Shen D."/>
            <person name="Soumpourou E."/>
            <person name="Li F."/>
            <person name="Fraser F."/>
            <person name="Conant G."/>
            <person name="Lassalle G."/>
            <person name="King G.J."/>
            <person name="Bonnema G."/>
            <person name="Tang H."/>
            <person name="Wang H."/>
            <person name="Belcram H."/>
            <person name="Zhou H."/>
            <person name="Hirakawa H."/>
            <person name="Abe H."/>
            <person name="Guo H."/>
            <person name="Wang H."/>
            <person name="Jin H."/>
            <person name="Parkin I.A."/>
            <person name="Batley J."/>
            <person name="Kim J.S."/>
            <person name="Just J."/>
            <person name="Li J."/>
            <person name="Xu J."/>
            <person name="Deng J."/>
            <person name="Kim J.A."/>
            <person name="Li J."/>
            <person name="Yu J."/>
            <person name="Meng J."/>
            <person name="Wang J."/>
            <person name="Min J."/>
            <person name="Poulain J."/>
            <person name="Wang J."/>
            <person name="Hatakeyama K."/>
            <person name="Wu K."/>
            <person name="Wang L."/>
            <person name="Fang L."/>
            <person name="Trick M."/>
            <person name="Links M.G."/>
            <person name="Zhao M."/>
            <person name="Jin M."/>
            <person name="Ramchiary N."/>
            <person name="Drou N."/>
            <person name="Berkman P.J."/>
            <person name="Cai Q."/>
            <person name="Huang Q."/>
            <person name="Li R."/>
            <person name="Tabata S."/>
            <person name="Cheng S."/>
            <person name="Zhang S."/>
            <person name="Zhang S."/>
            <person name="Huang S."/>
            <person name="Sato S."/>
            <person name="Sun S."/>
            <person name="Kwon S.J."/>
            <person name="Choi S.R."/>
            <person name="Lee T.H."/>
            <person name="Fan W."/>
            <person name="Zhao X."/>
            <person name="Tan X."/>
            <person name="Xu X."/>
            <person name="Wang Y."/>
            <person name="Qiu Y."/>
            <person name="Yin Y."/>
            <person name="Li Y."/>
            <person name="Du Y."/>
            <person name="Liao Y."/>
            <person name="Lim Y."/>
            <person name="Narusaka Y."/>
            <person name="Wang Y."/>
            <person name="Wang Z."/>
            <person name="Li Z."/>
            <person name="Wang Z."/>
            <person name="Xiong Z."/>
            <person name="Zhang Z."/>
        </authorList>
    </citation>
    <scope>NUCLEOTIDE SEQUENCE [LARGE SCALE GENOMIC DNA]</scope>
    <source>
        <strain evidence="2 3">cv. Chiifu-401-42</strain>
    </source>
</reference>
<keyword evidence="3" id="KW-1185">Reference proteome</keyword>
<dbReference type="Proteomes" id="UP000011750">
    <property type="component" value="Chromosome A08"/>
</dbReference>
<dbReference type="InParanoid" id="M4DBV3"/>
<sequence>MLRNIVDLVEASLFSDNPEWRPEVSELETKLSEQAKILSNLQQKVDDLAAKHAYNPDEEYAEVESELRDRLESFLETARAFNTIYTKFLGNMKNLRGSHAALSIGSSGGTVAGEPSSVTRIVSECEAALTVLNRDLGILSASIAREQGERL</sequence>
<evidence type="ECO:0000256" key="1">
    <source>
        <dbReference type="SAM" id="Coils"/>
    </source>
</evidence>
<dbReference type="PANTHER" id="PTHR14352">
    <property type="entry name" value="HAUS AUGMIN-LIKE COMPLEX SUBUNIT 7"/>
    <property type="match status" value="1"/>
</dbReference>
<name>M4DBV3_BRACM</name>
<dbReference type="HOGENOM" id="CLU_1734051_0_0_1"/>
<dbReference type="InterPro" id="IPR029711">
    <property type="entry name" value="Haus7-like"/>
</dbReference>
<dbReference type="PANTHER" id="PTHR14352:SF2">
    <property type="entry name" value="HAUS AUGMIN-LIKE COMPLEX SUBUNIT 7"/>
    <property type="match status" value="1"/>
</dbReference>
<dbReference type="GO" id="GO:0051011">
    <property type="term" value="F:microtubule minus-end binding"/>
    <property type="evidence" value="ECO:0007669"/>
    <property type="project" value="InterPro"/>
</dbReference>
<dbReference type="STRING" id="51351.M4DBV3"/>
<dbReference type="Pfam" id="PF06694">
    <property type="entry name" value="Plant_NMP1"/>
    <property type="match status" value="1"/>
</dbReference>
<protein>
    <submittedName>
        <fullName evidence="2">Uncharacterized protein</fullName>
    </submittedName>
</protein>